<dbReference type="EMBL" id="OU503055">
    <property type="protein sequence ID" value="CAI9783765.1"/>
    <property type="molecule type" value="Genomic_DNA"/>
</dbReference>
<accession>A0AAD2AED2</accession>
<dbReference type="SUPFAM" id="SSF48371">
    <property type="entry name" value="ARM repeat"/>
    <property type="match status" value="1"/>
</dbReference>
<gene>
    <name evidence="1" type="ORF">FPE_LOCUS30910</name>
</gene>
<dbReference type="Proteomes" id="UP000834106">
    <property type="component" value="Chromosome 20"/>
</dbReference>
<keyword evidence="2" id="KW-1185">Reference proteome</keyword>
<protein>
    <submittedName>
        <fullName evidence="1">Uncharacterized protein</fullName>
    </submittedName>
</protein>
<dbReference type="AlphaFoldDB" id="A0AAD2AED2"/>
<name>A0AAD2AED2_9LAMI</name>
<organism evidence="1 2">
    <name type="scientific">Fraxinus pennsylvanica</name>
    <dbReference type="NCBI Taxonomy" id="56036"/>
    <lineage>
        <taxon>Eukaryota</taxon>
        <taxon>Viridiplantae</taxon>
        <taxon>Streptophyta</taxon>
        <taxon>Embryophyta</taxon>
        <taxon>Tracheophyta</taxon>
        <taxon>Spermatophyta</taxon>
        <taxon>Magnoliopsida</taxon>
        <taxon>eudicotyledons</taxon>
        <taxon>Gunneridae</taxon>
        <taxon>Pentapetalae</taxon>
        <taxon>asterids</taxon>
        <taxon>lamiids</taxon>
        <taxon>Lamiales</taxon>
        <taxon>Oleaceae</taxon>
        <taxon>Oleeae</taxon>
        <taxon>Fraxinus</taxon>
    </lineage>
</organism>
<dbReference type="PANTHER" id="PTHR14208">
    <property type="entry name" value="BASIC LEUCINE ZIPPER AND W2 DOMAIN-CONTAINING PROTEIN"/>
    <property type="match status" value="1"/>
</dbReference>
<dbReference type="GO" id="GO:0005737">
    <property type="term" value="C:cytoplasm"/>
    <property type="evidence" value="ECO:0007669"/>
    <property type="project" value="TreeGrafter"/>
</dbReference>
<dbReference type="InterPro" id="IPR051245">
    <property type="entry name" value="eIF5-mimic_regulator"/>
</dbReference>
<dbReference type="InterPro" id="IPR016024">
    <property type="entry name" value="ARM-type_fold"/>
</dbReference>
<evidence type="ECO:0000313" key="2">
    <source>
        <dbReference type="Proteomes" id="UP000834106"/>
    </source>
</evidence>
<sequence length="188" mass="20784">MKSVLTSQMAEEADISEVIETVKQHVKDAKLPDIEVIRILWDMMMDAVQWSGKNQQQTANAALHQASVRHLARSWELSPSPYLEAAGISSRLDQGAMVSLLRFPPAFANLSKLDVAIKDGYVNIEANVIFFNSEEYVEGILKSSKINEETIPEQLTGAFGRATSRLEQLPDPIRDAMATGFKVPLVVA</sequence>
<proteinExistence type="predicted"/>
<dbReference type="GO" id="GO:0016020">
    <property type="term" value="C:membrane"/>
    <property type="evidence" value="ECO:0007669"/>
    <property type="project" value="TreeGrafter"/>
</dbReference>
<dbReference type="PANTHER" id="PTHR14208:SF2">
    <property type="entry name" value="PROTEIN KRASAVIETZ"/>
    <property type="match status" value="1"/>
</dbReference>
<evidence type="ECO:0000313" key="1">
    <source>
        <dbReference type="EMBL" id="CAI9783765.1"/>
    </source>
</evidence>
<reference evidence="1" key="1">
    <citation type="submission" date="2023-05" db="EMBL/GenBank/DDBJ databases">
        <authorList>
            <person name="Huff M."/>
        </authorList>
    </citation>
    <scope>NUCLEOTIDE SEQUENCE</scope>
</reference>